<dbReference type="InterPro" id="IPR059026">
    <property type="entry name" value="LpqB_N"/>
</dbReference>
<organism evidence="3 4">
    <name type="scientific">Actinomadura macrotermitis</name>
    <dbReference type="NCBI Taxonomy" id="2585200"/>
    <lineage>
        <taxon>Bacteria</taxon>
        <taxon>Bacillati</taxon>
        <taxon>Actinomycetota</taxon>
        <taxon>Actinomycetes</taxon>
        <taxon>Streptosporangiales</taxon>
        <taxon>Thermomonosporaceae</taxon>
        <taxon>Actinomadura</taxon>
    </lineage>
</organism>
<dbReference type="InterPro" id="IPR018910">
    <property type="entry name" value="LpqB_C"/>
</dbReference>
<evidence type="ECO:0000313" key="4">
    <source>
        <dbReference type="Proteomes" id="UP000487268"/>
    </source>
</evidence>
<accession>A0A7K0C0W9</accession>
<dbReference type="Pfam" id="PF10647">
    <property type="entry name" value="Gmad1"/>
    <property type="match status" value="1"/>
</dbReference>
<dbReference type="OrthoDB" id="3226781at2"/>
<gene>
    <name evidence="3" type="primary">lpqB</name>
    <name evidence="3" type="ORF">ACRB68_52070</name>
</gene>
<feature type="region of interest" description="Disordered" evidence="1">
    <location>
        <begin position="305"/>
        <end position="331"/>
    </location>
</feature>
<dbReference type="Proteomes" id="UP000487268">
    <property type="component" value="Unassembled WGS sequence"/>
</dbReference>
<comment type="caution">
    <text evidence="3">The sequence shown here is derived from an EMBL/GenBank/DDBJ whole genome shotgun (WGS) entry which is preliminary data.</text>
</comment>
<name>A0A7K0C0W9_9ACTN</name>
<evidence type="ECO:0000259" key="2">
    <source>
        <dbReference type="SMART" id="SM00909"/>
    </source>
</evidence>
<keyword evidence="4" id="KW-1185">Reference proteome</keyword>
<protein>
    <submittedName>
        <fullName evidence="3">Lipoprotein LpqB</fullName>
    </submittedName>
</protein>
<dbReference type="SMART" id="SM00909">
    <property type="entry name" value="Germane"/>
    <property type="match status" value="1"/>
</dbReference>
<dbReference type="InterPro" id="IPR019606">
    <property type="entry name" value="GerMN"/>
</dbReference>
<reference evidence="3 4" key="1">
    <citation type="submission" date="2019-10" db="EMBL/GenBank/DDBJ databases">
        <title>Actinomadura rubteroloni sp. nov. and Actinomadura macrotermitis sp. nov., isolated from the gut of fungus growing-termite Macrotermes natalensis.</title>
        <authorList>
            <person name="Benndorf R."/>
            <person name="Martin K."/>
            <person name="Kuefner M."/>
            <person name="De Beer W."/>
            <person name="Kaster A.-K."/>
            <person name="Vollmers J."/>
            <person name="Poulsen M."/>
            <person name="Beemelmanns C."/>
        </authorList>
    </citation>
    <scope>NUCLEOTIDE SEQUENCE [LARGE SCALE GENOMIC DNA]</scope>
    <source>
        <strain evidence="3 4">RB68</strain>
    </source>
</reference>
<evidence type="ECO:0000256" key="1">
    <source>
        <dbReference type="SAM" id="MobiDB-lite"/>
    </source>
</evidence>
<sequence>MTDRRACGGHSARVPAALATAAVLALGTGCANVPSGGRVVAGHAADRVEQADDPYVRLIPAHPRPDWSPAQVVAGFLAASGGFDDGHKVAREYLSAGSASWNPGPRPAVTVFQNWQPPQVVQQNGDSASVQVAGDRLGRIGGDGQYSADPDTAVETFQLTRSPQGVWRITGLPDDARSGLLLTKADVDRAFRTVNLYYFAPGRPTLVPNGVFLPLVTRHDLPDQLVRALLTGPSSWLGPAVKSEFPEGTRLRGRVALDKDTATVDLSKEARGGDPDRMSAQLSWTLRQLSEIKRWKLQIEGVTVEPRPTGPLQPVRSWPQNAPDGPEAEAGQAQPAYVIGAAGSLARLAGDQPQPAGLPPNRLVRPAVSGDHQEIAGLSRGGDQVLAGALANGTAEVHTLLTRRDRRTRFTAPGFDRDGTLWTVETSQNRSWLWMRQRGRPPVRVQTWGLGGREVSAFRVARDGVRAAAIVKIDARYQVQLGRIVRGPAGPTEAGSFLPVSSELTESVDLAWRDFGTLAVLGSKNNDKSVLPYLVPVSGAAVSALGAGALGVPKTITAAPNQSVLVGTQAGTVCRQTNPNDQISEWLCSVQGSDPTYPY</sequence>
<evidence type="ECO:0000313" key="3">
    <source>
        <dbReference type="EMBL" id="MQY07108.1"/>
    </source>
</evidence>
<dbReference type="PROSITE" id="PS51257">
    <property type="entry name" value="PROKAR_LIPOPROTEIN"/>
    <property type="match status" value="1"/>
</dbReference>
<proteinExistence type="predicted"/>
<dbReference type="EMBL" id="WEGH01000003">
    <property type="protein sequence ID" value="MQY07108.1"/>
    <property type="molecule type" value="Genomic_DNA"/>
</dbReference>
<dbReference type="Pfam" id="PF10646">
    <property type="entry name" value="Germane"/>
    <property type="match status" value="1"/>
</dbReference>
<dbReference type="Pfam" id="PF25976">
    <property type="entry name" value="LpqB_N"/>
    <property type="match status" value="1"/>
</dbReference>
<keyword evidence="3" id="KW-0449">Lipoprotein</keyword>
<dbReference type="RefSeq" id="WP_153536730.1">
    <property type="nucleotide sequence ID" value="NZ_WEGH01000003.1"/>
</dbReference>
<feature type="domain" description="GerMN" evidence="2">
    <location>
        <begin position="222"/>
        <end position="308"/>
    </location>
</feature>
<dbReference type="AlphaFoldDB" id="A0A7K0C0W9"/>